<name>S3D725_GLAL2</name>
<evidence type="ECO:0000313" key="3">
    <source>
        <dbReference type="Proteomes" id="UP000016922"/>
    </source>
</evidence>
<gene>
    <name evidence="2" type="ORF">GLAREA_05966</name>
</gene>
<feature type="region of interest" description="Disordered" evidence="1">
    <location>
        <begin position="62"/>
        <end position="111"/>
    </location>
</feature>
<evidence type="ECO:0000256" key="1">
    <source>
        <dbReference type="SAM" id="MobiDB-lite"/>
    </source>
</evidence>
<dbReference type="GeneID" id="19465020"/>
<reference evidence="2 3" key="1">
    <citation type="journal article" date="2013" name="BMC Genomics">
        <title>Genomics-driven discovery of the pneumocandin biosynthetic gene cluster in the fungus Glarea lozoyensis.</title>
        <authorList>
            <person name="Chen L."/>
            <person name="Yue Q."/>
            <person name="Zhang X."/>
            <person name="Xiang M."/>
            <person name="Wang C."/>
            <person name="Li S."/>
            <person name="Che Y."/>
            <person name="Ortiz-Lopez F.J."/>
            <person name="Bills G.F."/>
            <person name="Liu X."/>
            <person name="An Z."/>
        </authorList>
    </citation>
    <scope>NUCLEOTIDE SEQUENCE [LARGE SCALE GENOMIC DNA]</scope>
    <source>
        <strain evidence="3">ATCC 20868 / MF5171</strain>
    </source>
</reference>
<proteinExistence type="predicted"/>
<dbReference type="HOGENOM" id="CLU_2158660_0_0_1"/>
<sequence length="111" mass="13214">MLCGFHTEDRDEEELHNSGWNQPFIGVRCKKKRLRRKEIEKTHGRQPFYTWTIKIANFRSEYTMPEERLKNETSSSEEENSSEEDVGNSAKKQQGEGRHRRRKGPDEWCKA</sequence>
<protein>
    <submittedName>
        <fullName evidence="2">Uncharacterized protein</fullName>
    </submittedName>
</protein>
<dbReference type="EMBL" id="KE145358">
    <property type="protein sequence ID" value="EPE32954.1"/>
    <property type="molecule type" value="Genomic_DNA"/>
</dbReference>
<organism evidence="2 3">
    <name type="scientific">Glarea lozoyensis (strain ATCC 20868 / MF5171)</name>
    <dbReference type="NCBI Taxonomy" id="1116229"/>
    <lineage>
        <taxon>Eukaryota</taxon>
        <taxon>Fungi</taxon>
        <taxon>Dikarya</taxon>
        <taxon>Ascomycota</taxon>
        <taxon>Pezizomycotina</taxon>
        <taxon>Leotiomycetes</taxon>
        <taxon>Helotiales</taxon>
        <taxon>Helotiaceae</taxon>
        <taxon>Glarea</taxon>
    </lineage>
</organism>
<feature type="compositionally biased region" description="Acidic residues" evidence="1">
    <location>
        <begin position="75"/>
        <end position="86"/>
    </location>
</feature>
<accession>S3D725</accession>
<dbReference type="Proteomes" id="UP000016922">
    <property type="component" value="Unassembled WGS sequence"/>
</dbReference>
<evidence type="ECO:0000313" key="2">
    <source>
        <dbReference type="EMBL" id="EPE32954.1"/>
    </source>
</evidence>
<dbReference type="RefSeq" id="XP_008079571.1">
    <property type="nucleotide sequence ID" value="XM_008081380.1"/>
</dbReference>
<dbReference type="AlphaFoldDB" id="S3D725"/>
<dbReference type="KEGG" id="glz:GLAREA_05966"/>
<keyword evidence="3" id="KW-1185">Reference proteome</keyword>